<proteinExistence type="predicted"/>
<evidence type="ECO:0000313" key="5">
    <source>
        <dbReference type="Proteomes" id="UP000663877"/>
    </source>
</evidence>
<dbReference type="EMBL" id="CAJNOI010000001">
    <property type="protein sequence ID" value="CAF0720194.1"/>
    <property type="molecule type" value="Genomic_DNA"/>
</dbReference>
<dbReference type="Proteomes" id="UP000663832">
    <property type="component" value="Unassembled WGS sequence"/>
</dbReference>
<dbReference type="AlphaFoldDB" id="A0A813MAW9"/>
<dbReference type="Proteomes" id="UP000663877">
    <property type="component" value="Unassembled WGS sequence"/>
</dbReference>
<sequence length="263" mass="30358">MSSDGSKACAIILLAFLFAIGASIYYSNEIKEYFDNASRPSKIIYRKEVQVNAFLIKKYIKPGTHFHNKITIHAANDSDGTELYRINWDHSLTMTLTRIEDGFVVSRAQRLNDLSYSFELFGQLAATGKMTRKATNETFFMIEYASDKYKTWEISMTNSKKDIEFFFIVCDWDVVWWDLTTSTVYDKYGIADLEMIDFGQRAHLQHKSNMNGHALYGPVPNPYIYDLYVLKYLPDEFYLTTMIVGDHILPSDCKGGTEDWSSF</sequence>
<accession>A0A813MAW9</accession>
<name>A0A813MAW9_9BILA</name>
<keyword evidence="4" id="KW-1185">Reference proteome</keyword>
<dbReference type="EMBL" id="CAJNOM010000037">
    <property type="protein sequence ID" value="CAF0881796.1"/>
    <property type="molecule type" value="Genomic_DNA"/>
</dbReference>
<organism evidence="1 5">
    <name type="scientific">Adineta steineri</name>
    <dbReference type="NCBI Taxonomy" id="433720"/>
    <lineage>
        <taxon>Eukaryota</taxon>
        <taxon>Metazoa</taxon>
        <taxon>Spiralia</taxon>
        <taxon>Gnathifera</taxon>
        <taxon>Rotifera</taxon>
        <taxon>Eurotatoria</taxon>
        <taxon>Bdelloidea</taxon>
        <taxon>Adinetida</taxon>
        <taxon>Adinetidae</taxon>
        <taxon>Adineta</taxon>
    </lineage>
</organism>
<evidence type="ECO:0000313" key="4">
    <source>
        <dbReference type="Proteomes" id="UP000663832"/>
    </source>
</evidence>
<comment type="caution">
    <text evidence="1">The sequence shown here is derived from an EMBL/GenBank/DDBJ whole genome shotgun (WGS) entry which is preliminary data.</text>
</comment>
<dbReference type="EMBL" id="CAJNOM010000040">
    <property type="protein sequence ID" value="CAF0892706.1"/>
    <property type="molecule type" value="Genomic_DNA"/>
</dbReference>
<evidence type="ECO:0000313" key="1">
    <source>
        <dbReference type="EMBL" id="CAF0720194.1"/>
    </source>
</evidence>
<gene>
    <name evidence="1" type="ORF">BJG266_LOCUS184</name>
    <name evidence="2" type="ORF">QVE165_LOCUS8458</name>
    <name evidence="3" type="ORF">QVE165_LOCUS9038</name>
</gene>
<evidence type="ECO:0000313" key="2">
    <source>
        <dbReference type="EMBL" id="CAF0881796.1"/>
    </source>
</evidence>
<evidence type="ECO:0000313" key="3">
    <source>
        <dbReference type="EMBL" id="CAF0892706.1"/>
    </source>
</evidence>
<protein>
    <submittedName>
        <fullName evidence="1">Uncharacterized protein</fullName>
    </submittedName>
</protein>
<reference evidence="1" key="1">
    <citation type="submission" date="2021-02" db="EMBL/GenBank/DDBJ databases">
        <authorList>
            <person name="Nowell W R."/>
        </authorList>
    </citation>
    <scope>NUCLEOTIDE SEQUENCE</scope>
</reference>